<dbReference type="PANTHER" id="PTHR38111:SF2">
    <property type="entry name" value="FINGER DOMAIN PROTEIN, PUTATIVE (AFU_ORTHOLOGUE AFUA_1G01560)-RELATED"/>
    <property type="match status" value="1"/>
</dbReference>
<evidence type="ECO:0000313" key="2">
    <source>
        <dbReference type="EMBL" id="EHK15281.1"/>
    </source>
</evidence>
<dbReference type="STRING" id="413071.G9NC56"/>
<feature type="compositionally biased region" description="Basic and acidic residues" evidence="1">
    <location>
        <begin position="1"/>
        <end position="15"/>
    </location>
</feature>
<dbReference type="OrthoDB" id="3525185at2759"/>
<dbReference type="PANTHER" id="PTHR38111">
    <property type="entry name" value="ZN(2)-C6 FUNGAL-TYPE DOMAIN-CONTAINING PROTEIN-RELATED"/>
    <property type="match status" value="1"/>
</dbReference>
<dbReference type="VEuPathDB" id="FungiDB:TRIVIDRAFT_64798"/>
<evidence type="ECO:0000256" key="1">
    <source>
        <dbReference type="SAM" id="MobiDB-lite"/>
    </source>
</evidence>
<sequence>MSQDRQNERMKDHADNPNIGNTSLSRPAYDDTLSFGTSPLELCFQPFLRIWPSNDVVFTTSYAHVAIAATATESSITTHIGSSNLLIGSRVWAQLHGDAAKQVQTFLHYLLIAQGMSLGILEGRQQQLDSLQSLAVKLSVEAAALALHGRLTKHTANVQQAIMIYQLALRQLRTQLSHMNINLISSPILNVSILTVVMNMTLFEWITNSTSSAWKEHVRGLAGWVERCGPEAFRQEDMRFAFERARAHIASILEDEKQRVKIRREHPGNDTTWSCNLRQSLRHRVIMLYHKLLNIRWEWELQHPICCFEISQESRTRGRRALSVNEATGQPIFNSVLYFTDFRRAVETNFYHSCLLILHDVARGLGIMDELKDNQASHSCFSHKTNSPLTFPHDIESDRNAVRDICRTVEFLLQSMHGPAGVYVLMFPLRVAQIYHDFRLPSRDYRKNKVNDINAETSVPMPNVYRRGSDAHTVKSQSDVYLDKGSRGHNGSPSNLRHIDDAAGPHTYNSDKKQTTVVSEGSIVAKPEQQAVISEWIQRIMRHINDVHGFSVSKSYVSKNGS</sequence>
<gene>
    <name evidence="2" type="ORF">TRIVIDRAFT_64798</name>
</gene>
<dbReference type="OMA" id="RWEWELQ"/>
<evidence type="ECO:0008006" key="4">
    <source>
        <dbReference type="Google" id="ProtNLM"/>
    </source>
</evidence>
<name>G9NC56_HYPVG</name>
<dbReference type="GeneID" id="25796621"/>
<dbReference type="AlphaFoldDB" id="G9NC56"/>
<dbReference type="RefSeq" id="XP_013949484.1">
    <property type="nucleotide sequence ID" value="XM_014094009.1"/>
</dbReference>
<dbReference type="Proteomes" id="UP000007115">
    <property type="component" value="Unassembled WGS sequence"/>
</dbReference>
<comment type="caution">
    <text evidence="2">The sequence shown here is derived from an EMBL/GenBank/DDBJ whole genome shotgun (WGS) entry which is preliminary data.</text>
</comment>
<feature type="region of interest" description="Disordered" evidence="1">
    <location>
        <begin position="1"/>
        <end position="25"/>
    </location>
</feature>
<accession>G9NC56</accession>
<proteinExistence type="predicted"/>
<dbReference type="InterPro" id="IPR053178">
    <property type="entry name" value="Osmoadaptation_assoc"/>
</dbReference>
<dbReference type="EMBL" id="ABDF02000092">
    <property type="protein sequence ID" value="EHK15281.1"/>
    <property type="molecule type" value="Genomic_DNA"/>
</dbReference>
<reference evidence="2 3" key="1">
    <citation type="journal article" date="2011" name="Genome Biol.">
        <title>Comparative genome sequence analysis underscores mycoparasitism as the ancestral life style of Trichoderma.</title>
        <authorList>
            <person name="Kubicek C.P."/>
            <person name="Herrera-Estrella A."/>
            <person name="Seidl-Seiboth V."/>
            <person name="Martinez D.A."/>
            <person name="Druzhinina I.S."/>
            <person name="Thon M."/>
            <person name="Zeilinger S."/>
            <person name="Casas-Flores S."/>
            <person name="Horwitz B.A."/>
            <person name="Mukherjee P.K."/>
            <person name="Mukherjee M."/>
            <person name="Kredics L."/>
            <person name="Alcaraz L.D."/>
            <person name="Aerts A."/>
            <person name="Antal Z."/>
            <person name="Atanasova L."/>
            <person name="Cervantes-Badillo M.G."/>
            <person name="Challacombe J."/>
            <person name="Chertkov O."/>
            <person name="McCluskey K."/>
            <person name="Coulpier F."/>
            <person name="Deshpande N."/>
            <person name="von Doehren H."/>
            <person name="Ebbole D.J."/>
            <person name="Esquivel-Naranjo E.U."/>
            <person name="Fekete E."/>
            <person name="Flipphi M."/>
            <person name="Glaser F."/>
            <person name="Gomez-Rodriguez E.Y."/>
            <person name="Gruber S."/>
            <person name="Han C."/>
            <person name="Henrissat B."/>
            <person name="Hermosa R."/>
            <person name="Hernandez-Onate M."/>
            <person name="Karaffa L."/>
            <person name="Kosti I."/>
            <person name="Le Crom S."/>
            <person name="Lindquist E."/>
            <person name="Lucas S."/>
            <person name="Luebeck M."/>
            <person name="Luebeck P.S."/>
            <person name="Margeot A."/>
            <person name="Metz B."/>
            <person name="Misra M."/>
            <person name="Nevalainen H."/>
            <person name="Omann M."/>
            <person name="Packer N."/>
            <person name="Perrone G."/>
            <person name="Uresti-Rivera E.E."/>
            <person name="Salamov A."/>
            <person name="Schmoll M."/>
            <person name="Seiboth B."/>
            <person name="Shapiro H."/>
            <person name="Sukno S."/>
            <person name="Tamayo-Ramos J.A."/>
            <person name="Tisch D."/>
            <person name="Wiest A."/>
            <person name="Wilkinson H.H."/>
            <person name="Zhang M."/>
            <person name="Coutinho P.M."/>
            <person name="Kenerley C.M."/>
            <person name="Monte E."/>
            <person name="Baker S.E."/>
            <person name="Grigoriev I.V."/>
        </authorList>
    </citation>
    <scope>NUCLEOTIDE SEQUENCE [LARGE SCALE GENOMIC DNA]</scope>
    <source>
        <strain evidence="3">Gv29-8 / FGSC 10586</strain>
    </source>
</reference>
<organism evidence="2 3">
    <name type="scientific">Hypocrea virens (strain Gv29-8 / FGSC 10586)</name>
    <name type="common">Gliocladium virens</name>
    <name type="synonym">Trichoderma virens</name>
    <dbReference type="NCBI Taxonomy" id="413071"/>
    <lineage>
        <taxon>Eukaryota</taxon>
        <taxon>Fungi</taxon>
        <taxon>Dikarya</taxon>
        <taxon>Ascomycota</taxon>
        <taxon>Pezizomycotina</taxon>
        <taxon>Sordariomycetes</taxon>
        <taxon>Hypocreomycetidae</taxon>
        <taxon>Hypocreales</taxon>
        <taxon>Hypocreaceae</taxon>
        <taxon>Trichoderma</taxon>
    </lineage>
</organism>
<feature type="region of interest" description="Disordered" evidence="1">
    <location>
        <begin position="481"/>
        <end position="511"/>
    </location>
</feature>
<feature type="compositionally biased region" description="Basic and acidic residues" evidence="1">
    <location>
        <begin position="497"/>
        <end position="511"/>
    </location>
</feature>
<dbReference type="InParanoid" id="G9NC56"/>
<dbReference type="eggNOG" id="ENOG502RIC1">
    <property type="taxonomic scope" value="Eukaryota"/>
</dbReference>
<dbReference type="HOGENOM" id="CLU_484896_0_0_1"/>
<evidence type="ECO:0000313" key="3">
    <source>
        <dbReference type="Proteomes" id="UP000007115"/>
    </source>
</evidence>
<protein>
    <recommendedName>
        <fullName evidence="4">Transcription factor domain-containing protein</fullName>
    </recommendedName>
</protein>
<keyword evidence="3" id="KW-1185">Reference proteome</keyword>